<dbReference type="InterPro" id="IPR050471">
    <property type="entry name" value="AB_hydrolase"/>
</dbReference>
<evidence type="ECO:0000259" key="2">
    <source>
        <dbReference type="Pfam" id="PF00561"/>
    </source>
</evidence>
<organism evidence="3 4">
    <name type="scientific">Ginsengibacter hankyongi</name>
    <dbReference type="NCBI Taxonomy" id="2607284"/>
    <lineage>
        <taxon>Bacteria</taxon>
        <taxon>Pseudomonadati</taxon>
        <taxon>Bacteroidota</taxon>
        <taxon>Chitinophagia</taxon>
        <taxon>Chitinophagales</taxon>
        <taxon>Chitinophagaceae</taxon>
        <taxon>Ginsengibacter</taxon>
    </lineage>
</organism>
<dbReference type="Gene3D" id="3.40.50.1820">
    <property type="entry name" value="alpha/beta hydrolase"/>
    <property type="match status" value="1"/>
</dbReference>
<reference evidence="3 4" key="1">
    <citation type="submission" date="2019-09" db="EMBL/GenBank/DDBJ databases">
        <title>Draft genome sequence of Ginsengibacter sp. BR5-29.</title>
        <authorList>
            <person name="Im W.-T."/>
        </authorList>
    </citation>
    <scope>NUCLEOTIDE SEQUENCE [LARGE SCALE GENOMIC DNA]</scope>
    <source>
        <strain evidence="3 4">BR5-29</strain>
    </source>
</reference>
<evidence type="ECO:0000256" key="1">
    <source>
        <dbReference type="SAM" id="SignalP"/>
    </source>
</evidence>
<dbReference type="InterPro" id="IPR000073">
    <property type="entry name" value="AB_hydrolase_1"/>
</dbReference>
<feature type="chain" id="PRO_5023896401" evidence="1">
    <location>
        <begin position="21"/>
        <end position="287"/>
    </location>
</feature>
<proteinExistence type="predicted"/>
<name>A0A5J5IP07_9BACT</name>
<feature type="signal peptide" evidence="1">
    <location>
        <begin position="1"/>
        <end position="20"/>
    </location>
</feature>
<accession>A0A5J5IP07</accession>
<dbReference type="EMBL" id="VYQF01000001">
    <property type="protein sequence ID" value="KAA9042258.1"/>
    <property type="molecule type" value="Genomic_DNA"/>
</dbReference>
<keyword evidence="3" id="KW-0378">Hydrolase</keyword>
<comment type="caution">
    <text evidence="3">The sequence shown here is derived from an EMBL/GenBank/DDBJ whole genome shotgun (WGS) entry which is preliminary data.</text>
</comment>
<feature type="domain" description="AB hydrolase-1" evidence="2">
    <location>
        <begin position="61"/>
        <end position="158"/>
    </location>
</feature>
<dbReference type="SUPFAM" id="SSF53474">
    <property type="entry name" value="alpha/beta-Hydrolases"/>
    <property type="match status" value="1"/>
</dbReference>
<keyword evidence="1" id="KW-0732">Signal</keyword>
<dbReference type="Pfam" id="PF00561">
    <property type="entry name" value="Abhydrolase_1"/>
    <property type="match status" value="1"/>
</dbReference>
<dbReference type="PANTHER" id="PTHR43433:SF5">
    <property type="entry name" value="AB HYDROLASE-1 DOMAIN-CONTAINING PROTEIN"/>
    <property type="match status" value="1"/>
</dbReference>
<sequence>MLKKLIHLFLGLCLSAVAFSQSANQSIADTATPYGDNPAAGRYYSVRGIKIYAEEYGTGMPLLMIHGNGGSGKAFGKIVPYFAKNYRVIIADSRAQGKSVDTGDSLSFEMIADDEAALLDEMHIDSAYVLGASDGGIVALVLAMRHPGKVVKLAETGADLVPDSTSIAVVHSSWLKEKEFYDENINRTLTTEEEKNHWKVKMLDWRQPNIPFSALEAIKCPSLIISGDHDMFNVEHAVQIYHHIHRAYLWVVPNSGHGTMHEHTDDFIKMTDNFFNEPFKDRKNYIL</sequence>
<protein>
    <submittedName>
        <fullName evidence="3">Alpha/beta hydrolase</fullName>
    </submittedName>
</protein>
<dbReference type="PANTHER" id="PTHR43433">
    <property type="entry name" value="HYDROLASE, ALPHA/BETA FOLD FAMILY PROTEIN"/>
    <property type="match status" value="1"/>
</dbReference>
<dbReference type="AlphaFoldDB" id="A0A5J5IP07"/>
<evidence type="ECO:0000313" key="3">
    <source>
        <dbReference type="EMBL" id="KAA9042258.1"/>
    </source>
</evidence>
<dbReference type="Proteomes" id="UP000326903">
    <property type="component" value="Unassembled WGS sequence"/>
</dbReference>
<gene>
    <name evidence="3" type="ORF">FW778_03990</name>
</gene>
<dbReference type="InterPro" id="IPR029058">
    <property type="entry name" value="AB_hydrolase_fold"/>
</dbReference>
<evidence type="ECO:0000313" key="4">
    <source>
        <dbReference type="Proteomes" id="UP000326903"/>
    </source>
</evidence>
<dbReference type="GO" id="GO:0004806">
    <property type="term" value="F:triacylglycerol lipase activity"/>
    <property type="evidence" value="ECO:0007669"/>
    <property type="project" value="TreeGrafter"/>
</dbReference>
<keyword evidence="4" id="KW-1185">Reference proteome</keyword>
<dbReference type="GO" id="GO:0046503">
    <property type="term" value="P:glycerolipid catabolic process"/>
    <property type="evidence" value="ECO:0007669"/>
    <property type="project" value="TreeGrafter"/>
</dbReference>